<evidence type="ECO:0000313" key="1">
    <source>
        <dbReference type="EMBL" id="SYX90844.1"/>
    </source>
</evidence>
<protein>
    <submittedName>
        <fullName evidence="1">Uncharacterized protein</fullName>
    </submittedName>
</protein>
<dbReference type="EMBL" id="UNOZ01000022">
    <property type="protein sequence ID" value="SYX90844.1"/>
    <property type="molecule type" value="Genomic_DNA"/>
</dbReference>
<organism evidence="1 2">
    <name type="scientific">Pseudomonas reidholzensis</name>
    <dbReference type="NCBI Taxonomy" id="1785162"/>
    <lineage>
        <taxon>Bacteria</taxon>
        <taxon>Pseudomonadati</taxon>
        <taxon>Pseudomonadota</taxon>
        <taxon>Gammaproteobacteria</taxon>
        <taxon>Pseudomonadales</taxon>
        <taxon>Pseudomonadaceae</taxon>
        <taxon>Pseudomonas</taxon>
    </lineage>
</organism>
<keyword evidence="2" id="KW-1185">Reference proteome</keyword>
<accession>A0A383RW15</accession>
<dbReference type="Proteomes" id="UP000263595">
    <property type="component" value="Unassembled WGS sequence"/>
</dbReference>
<proteinExistence type="predicted"/>
<evidence type="ECO:0000313" key="2">
    <source>
        <dbReference type="Proteomes" id="UP000263595"/>
    </source>
</evidence>
<dbReference type="RefSeq" id="WP_119142643.1">
    <property type="nucleotide sequence ID" value="NZ_CBCSFL010000011.1"/>
</dbReference>
<dbReference type="AlphaFoldDB" id="A0A383RW15"/>
<sequence>MLKIVPDPPHSNPPPQSLEDTLVQANEHVLCALTVGHQSLLLQARSPGSLMMLTVMHELESVRTLVEYALAQVQHRDQPEMHPQH</sequence>
<name>A0A383RW15_9PSED</name>
<reference evidence="2" key="1">
    <citation type="submission" date="2018-08" db="EMBL/GenBank/DDBJ databases">
        <authorList>
            <person name="Blom J."/>
        </authorList>
    </citation>
    <scope>NUCLEOTIDE SEQUENCE [LARGE SCALE GENOMIC DNA]</scope>
    <source>
        <strain evidence="2">CCOS 865</strain>
    </source>
</reference>
<gene>
    <name evidence="1" type="ORF">CCOS865_03111</name>
</gene>
<dbReference type="OrthoDB" id="6904153at2"/>